<evidence type="ECO:0000313" key="2">
    <source>
        <dbReference type="EMBL" id="RUQ61419.1"/>
    </source>
</evidence>
<reference evidence="2 3" key="1">
    <citation type="submission" date="2018-12" db="EMBL/GenBank/DDBJ databases">
        <authorList>
            <person name="Yang Y."/>
        </authorList>
    </citation>
    <scope>NUCLEOTIDE SEQUENCE [LARGE SCALE GENOMIC DNA]</scope>
    <source>
        <strain evidence="2 3">GSF71</strain>
    </source>
</reference>
<comment type="caution">
    <text evidence="2">The sequence shown here is derived from an EMBL/GenBank/DDBJ whole genome shotgun (WGS) entry which is preliminary data.</text>
</comment>
<keyword evidence="3" id="KW-1185">Reference proteome</keyword>
<evidence type="ECO:0000313" key="3">
    <source>
        <dbReference type="Proteomes" id="UP000280346"/>
    </source>
</evidence>
<accession>A0A433IZY4</accession>
<feature type="region of interest" description="Disordered" evidence="1">
    <location>
        <begin position="213"/>
        <end position="233"/>
    </location>
</feature>
<protein>
    <submittedName>
        <fullName evidence="2">Uncharacterized protein</fullName>
    </submittedName>
</protein>
<name>A0A433IZY4_9PROT</name>
<dbReference type="Proteomes" id="UP000280346">
    <property type="component" value="Unassembled WGS sequence"/>
</dbReference>
<dbReference type="AlphaFoldDB" id="A0A433IZY4"/>
<proteinExistence type="predicted"/>
<dbReference type="RefSeq" id="WP_127004830.1">
    <property type="nucleotide sequence ID" value="NZ_JBNPXW010000031.1"/>
</dbReference>
<gene>
    <name evidence="2" type="ORF">EJ913_29815</name>
</gene>
<sequence>MFDQKQGRQEDENRETVDSQGGLGSGGMSSHVLSVQARVLMSGSPSNSPAAAPKRWRAETIEWAAMAFQMSAPISDAANSLLPPKGSACQLCAHAMGIGTLCTGLCDLSDKEALAALNLYSPVRPREAKERLFSWFTNQPTKLVQTSGPNGALQTRIMTPMRREWLERQLDLVELGLTNADHDTVTAAMVILRKLSFDVIDLEQMLGGRAAENGQAIGQGDDAARQRRPAGPD</sequence>
<dbReference type="EMBL" id="RZIJ01000045">
    <property type="protein sequence ID" value="RUQ61419.1"/>
    <property type="molecule type" value="Genomic_DNA"/>
</dbReference>
<feature type="region of interest" description="Disordered" evidence="1">
    <location>
        <begin position="1"/>
        <end position="28"/>
    </location>
</feature>
<organism evidence="2 3">
    <name type="scientific">Azospirillum doebereinerae</name>
    <dbReference type="NCBI Taxonomy" id="92933"/>
    <lineage>
        <taxon>Bacteria</taxon>
        <taxon>Pseudomonadati</taxon>
        <taxon>Pseudomonadota</taxon>
        <taxon>Alphaproteobacteria</taxon>
        <taxon>Rhodospirillales</taxon>
        <taxon>Azospirillaceae</taxon>
        <taxon>Azospirillum</taxon>
    </lineage>
</organism>
<feature type="compositionally biased region" description="Basic and acidic residues" evidence="1">
    <location>
        <begin position="1"/>
        <end position="17"/>
    </location>
</feature>
<evidence type="ECO:0000256" key="1">
    <source>
        <dbReference type="SAM" id="MobiDB-lite"/>
    </source>
</evidence>